<comment type="similarity">
    <text evidence="6">Belongs to the bacterial ribosomal protein bS20 family.</text>
</comment>
<dbReference type="NCBIfam" id="TIGR00029">
    <property type="entry name" value="S20"/>
    <property type="match status" value="1"/>
</dbReference>
<evidence type="ECO:0000313" key="8">
    <source>
        <dbReference type="Proteomes" id="UP000178602"/>
    </source>
</evidence>
<protein>
    <recommendedName>
        <fullName evidence="5 6">Small ribosomal subunit protein bS20</fullName>
    </recommendedName>
</protein>
<reference evidence="7 8" key="1">
    <citation type="journal article" date="2016" name="Nat. Commun.">
        <title>Thousands of microbial genomes shed light on interconnected biogeochemical processes in an aquifer system.</title>
        <authorList>
            <person name="Anantharaman K."/>
            <person name="Brown C.T."/>
            <person name="Hug L.A."/>
            <person name="Sharon I."/>
            <person name="Castelle C.J."/>
            <person name="Probst A.J."/>
            <person name="Thomas B.C."/>
            <person name="Singh A."/>
            <person name="Wilkins M.J."/>
            <person name="Karaoz U."/>
            <person name="Brodie E.L."/>
            <person name="Williams K.H."/>
            <person name="Hubbard S.S."/>
            <person name="Banfield J.F."/>
        </authorList>
    </citation>
    <scope>NUCLEOTIDE SEQUENCE [LARGE SCALE GENOMIC DNA]</scope>
</reference>
<keyword evidence="2 6" id="KW-0694">RNA-binding</keyword>
<proteinExistence type="inferred from homology"/>
<evidence type="ECO:0000256" key="6">
    <source>
        <dbReference type="HAMAP-Rule" id="MF_00500"/>
    </source>
</evidence>
<dbReference type="InterPro" id="IPR002583">
    <property type="entry name" value="Ribosomal_bS20"/>
</dbReference>
<dbReference type="Pfam" id="PF01649">
    <property type="entry name" value="Ribosomal_S20p"/>
    <property type="match status" value="1"/>
</dbReference>
<name>A0A1F4T547_UNCSA</name>
<keyword evidence="3 6" id="KW-0689">Ribosomal protein</keyword>
<sequence>MAEAVKKKKNILRRGIKNVRKAQIRTDRNLIEKKKLKLAIKTAKLAIAKKTPEMANLVTTAVSIIDKAAERKLIYRTKAARMKSRLMLALNKAK</sequence>
<comment type="caution">
    <text evidence="7">The sequence shown here is derived from an EMBL/GenBank/DDBJ whole genome shotgun (WGS) entry which is preliminary data.</text>
</comment>
<evidence type="ECO:0000256" key="4">
    <source>
        <dbReference type="ARBA" id="ARBA00023274"/>
    </source>
</evidence>
<dbReference type="HAMAP" id="MF_00500">
    <property type="entry name" value="Ribosomal_bS20"/>
    <property type="match status" value="1"/>
</dbReference>
<dbReference type="Gene3D" id="1.20.58.110">
    <property type="entry name" value="Ribosomal protein S20"/>
    <property type="match status" value="1"/>
</dbReference>
<evidence type="ECO:0000256" key="5">
    <source>
        <dbReference type="ARBA" id="ARBA00035136"/>
    </source>
</evidence>
<dbReference type="GO" id="GO:0005840">
    <property type="term" value="C:ribosome"/>
    <property type="evidence" value="ECO:0007669"/>
    <property type="project" value="UniProtKB-KW"/>
</dbReference>
<dbReference type="Proteomes" id="UP000178602">
    <property type="component" value="Unassembled WGS sequence"/>
</dbReference>
<evidence type="ECO:0000256" key="2">
    <source>
        <dbReference type="ARBA" id="ARBA00022884"/>
    </source>
</evidence>
<organism evidence="7 8">
    <name type="scientific">candidate division WOR-1 bacterium RIFOXYC12_FULL_54_18</name>
    <dbReference type="NCBI Taxonomy" id="1802584"/>
    <lineage>
        <taxon>Bacteria</taxon>
        <taxon>Bacillati</taxon>
        <taxon>Saganbacteria</taxon>
    </lineage>
</organism>
<dbReference type="GO" id="GO:1990904">
    <property type="term" value="C:ribonucleoprotein complex"/>
    <property type="evidence" value="ECO:0007669"/>
    <property type="project" value="UniProtKB-KW"/>
</dbReference>
<evidence type="ECO:0000313" key="7">
    <source>
        <dbReference type="EMBL" id="OGC27667.1"/>
    </source>
</evidence>
<evidence type="ECO:0000256" key="1">
    <source>
        <dbReference type="ARBA" id="ARBA00022730"/>
    </source>
</evidence>
<dbReference type="GO" id="GO:0019843">
    <property type="term" value="F:rRNA binding"/>
    <property type="evidence" value="ECO:0007669"/>
    <property type="project" value="UniProtKB-UniRule"/>
</dbReference>
<dbReference type="AlphaFoldDB" id="A0A1F4T547"/>
<accession>A0A1F4T547</accession>
<dbReference type="GO" id="GO:0003735">
    <property type="term" value="F:structural constituent of ribosome"/>
    <property type="evidence" value="ECO:0007669"/>
    <property type="project" value="InterPro"/>
</dbReference>
<keyword evidence="1 6" id="KW-0699">rRNA-binding</keyword>
<gene>
    <name evidence="6" type="primary">rpsT</name>
    <name evidence="7" type="ORF">A3K49_01455</name>
</gene>
<dbReference type="EMBL" id="MEUG01000001">
    <property type="protein sequence ID" value="OGC27667.1"/>
    <property type="molecule type" value="Genomic_DNA"/>
</dbReference>
<dbReference type="InterPro" id="IPR036510">
    <property type="entry name" value="Ribosomal_bS20_sf"/>
</dbReference>
<evidence type="ECO:0000256" key="3">
    <source>
        <dbReference type="ARBA" id="ARBA00022980"/>
    </source>
</evidence>
<comment type="function">
    <text evidence="6">Binds directly to 16S ribosomal RNA.</text>
</comment>
<dbReference type="GO" id="GO:0006412">
    <property type="term" value="P:translation"/>
    <property type="evidence" value="ECO:0007669"/>
    <property type="project" value="UniProtKB-UniRule"/>
</dbReference>
<keyword evidence="4 6" id="KW-0687">Ribonucleoprotein</keyword>
<dbReference type="SUPFAM" id="SSF46992">
    <property type="entry name" value="Ribosomal protein S20"/>
    <property type="match status" value="1"/>
</dbReference>